<feature type="DNA-binding region" description="Fork-head" evidence="7">
    <location>
        <begin position="322"/>
        <end position="419"/>
    </location>
</feature>
<comment type="subcellular location">
    <subcellularLocation>
        <location evidence="1 7">Nucleus</location>
    </subcellularLocation>
</comment>
<dbReference type="AlphaFoldDB" id="A0A922MYH1"/>
<dbReference type="InterPro" id="IPR036388">
    <property type="entry name" value="WH-like_DNA-bd_sf"/>
</dbReference>
<evidence type="ECO:0000256" key="5">
    <source>
        <dbReference type="ARBA" id="ARBA00023163"/>
    </source>
</evidence>
<evidence type="ECO:0000256" key="7">
    <source>
        <dbReference type="PROSITE-ProRule" id="PRU00089"/>
    </source>
</evidence>
<keyword evidence="6 7" id="KW-0539">Nucleus</keyword>
<dbReference type="Proteomes" id="UP000814243">
    <property type="component" value="Unassembled WGS sequence"/>
</dbReference>
<gene>
    <name evidence="9" type="ORF">HF086_000441</name>
</gene>
<evidence type="ECO:0000313" key="9">
    <source>
        <dbReference type="EMBL" id="KAH9645278.1"/>
    </source>
</evidence>
<protein>
    <recommendedName>
        <fullName evidence="8">Fork-head domain-containing protein</fullName>
    </recommendedName>
</protein>
<dbReference type="InterPro" id="IPR030456">
    <property type="entry name" value="TF_fork_head_CS_2"/>
</dbReference>
<comment type="caution">
    <text evidence="9">The sequence shown here is derived from an EMBL/GenBank/DDBJ whole genome shotgun (WGS) entry which is preliminary data.</text>
</comment>
<dbReference type="GO" id="GO:0000976">
    <property type="term" value="F:transcription cis-regulatory region binding"/>
    <property type="evidence" value="ECO:0007669"/>
    <property type="project" value="TreeGrafter"/>
</dbReference>
<dbReference type="SUPFAM" id="SSF46785">
    <property type="entry name" value="Winged helix' DNA-binding domain"/>
    <property type="match status" value="1"/>
</dbReference>
<dbReference type="SMART" id="SM00339">
    <property type="entry name" value="FH"/>
    <property type="match status" value="1"/>
</dbReference>
<dbReference type="EMBL" id="JACEFF010000052">
    <property type="protein sequence ID" value="KAH9645278.1"/>
    <property type="molecule type" value="Genomic_DNA"/>
</dbReference>
<keyword evidence="2" id="KW-0217">Developmental protein</keyword>
<dbReference type="PROSITE" id="PS00658">
    <property type="entry name" value="FORK_HEAD_2"/>
    <property type="match status" value="1"/>
</dbReference>
<dbReference type="InterPro" id="IPR049624">
    <property type="entry name" value="FOXN1_4"/>
</dbReference>
<keyword evidence="5" id="KW-0804">Transcription</keyword>
<keyword evidence="4 7" id="KW-0238">DNA-binding</keyword>
<evidence type="ECO:0000256" key="6">
    <source>
        <dbReference type="ARBA" id="ARBA00023242"/>
    </source>
</evidence>
<dbReference type="PROSITE" id="PS50039">
    <property type="entry name" value="FORK_HEAD_3"/>
    <property type="match status" value="1"/>
</dbReference>
<evidence type="ECO:0000256" key="3">
    <source>
        <dbReference type="ARBA" id="ARBA00023015"/>
    </source>
</evidence>
<evidence type="ECO:0000259" key="8">
    <source>
        <dbReference type="PROSITE" id="PS50039"/>
    </source>
</evidence>
<keyword evidence="3" id="KW-0805">Transcription regulation</keyword>
<dbReference type="CDD" id="cd20030">
    <property type="entry name" value="FH_FOXN1-like"/>
    <property type="match status" value="1"/>
</dbReference>
<sequence>MTRLSVIAPDHGFNLWFADMDLYITDSLQDMLDMDIKNEIATDLSSMTDFADTLGSHFSELPPLLDMDTDNSATWLNNSSSFVHNLDLYGSEANAVMVNPNSVMPSTFVETPVKNIVKEEASNLLLTSAANDDLSNNSISLPSPKEEKSHLTFSPNAIKVSKVQEPEKPKVKENTELEEATQMVIYVRKQEKNVVKDLIKDLDKSKVSSITTPTTVRIKSQPEIIKVNNKSCSILNTNQKVAHSLGTKTIISGNIHILDPQQINTRTILGNGNKNQATILIDNSLNNNRQIIKTSVNGGFTLDTSHTKYIASNKTSAGEFPKPAYSYSCLIAMALKNSRTGSLPVSEIYNFMCQHFPYFKTAPNGWKNSVRHNLSLNKCFEKIEKPSTNGSQRKGCLWAMNPSKVGKMDEEVQKWSRKDPQAIKKAMVYPENLEALERGEMKYSGVSADNDADDDADVDPDTELDADVEIDPEVKEEVEEEEAIIEQEVSDQELEVEEVVEGTGMVGGTYRLLATGPSSLTSYITDVESGEEVSDIEILDQSYEEIDIDVTKPVKLDLSMTENYTIHPTKRAKTSFIYQPVTTQTHTSRRKTPLVNRVALM</sequence>
<feature type="domain" description="Fork-head" evidence="8">
    <location>
        <begin position="322"/>
        <end position="419"/>
    </location>
</feature>
<name>A0A922MYH1_SPOEX</name>
<dbReference type="PANTHER" id="PTHR46721">
    <property type="entry name" value="FORKHEAD BOX PROTEIN N1"/>
    <property type="match status" value="1"/>
</dbReference>
<dbReference type="FunFam" id="1.10.10.10:FF:000122">
    <property type="entry name" value="Forkhead box protein N1"/>
    <property type="match status" value="1"/>
</dbReference>
<evidence type="ECO:0000313" key="10">
    <source>
        <dbReference type="Proteomes" id="UP000814243"/>
    </source>
</evidence>
<evidence type="ECO:0000256" key="2">
    <source>
        <dbReference type="ARBA" id="ARBA00022473"/>
    </source>
</evidence>
<dbReference type="PANTHER" id="PTHR46721:SF3">
    <property type="entry name" value="FORKHEAD BOX N1"/>
    <property type="match status" value="1"/>
</dbReference>
<dbReference type="InterPro" id="IPR001766">
    <property type="entry name" value="Fork_head_dom"/>
</dbReference>
<dbReference type="Gene3D" id="1.10.10.10">
    <property type="entry name" value="Winged helix-like DNA-binding domain superfamily/Winged helix DNA-binding domain"/>
    <property type="match status" value="1"/>
</dbReference>
<evidence type="ECO:0000256" key="1">
    <source>
        <dbReference type="ARBA" id="ARBA00004123"/>
    </source>
</evidence>
<proteinExistence type="predicted"/>
<accession>A0A922MYH1</accession>
<dbReference type="InterPro" id="IPR036390">
    <property type="entry name" value="WH_DNA-bd_sf"/>
</dbReference>
<dbReference type="Pfam" id="PF00250">
    <property type="entry name" value="Forkhead"/>
    <property type="match status" value="1"/>
</dbReference>
<dbReference type="GO" id="GO:0000981">
    <property type="term" value="F:DNA-binding transcription factor activity, RNA polymerase II-specific"/>
    <property type="evidence" value="ECO:0007669"/>
    <property type="project" value="TreeGrafter"/>
</dbReference>
<dbReference type="GO" id="GO:0005634">
    <property type="term" value="C:nucleus"/>
    <property type="evidence" value="ECO:0007669"/>
    <property type="project" value="UniProtKB-SubCell"/>
</dbReference>
<organism evidence="9 10">
    <name type="scientific">Spodoptera exigua</name>
    <name type="common">Beet armyworm</name>
    <name type="synonym">Noctua fulgens</name>
    <dbReference type="NCBI Taxonomy" id="7107"/>
    <lineage>
        <taxon>Eukaryota</taxon>
        <taxon>Metazoa</taxon>
        <taxon>Ecdysozoa</taxon>
        <taxon>Arthropoda</taxon>
        <taxon>Hexapoda</taxon>
        <taxon>Insecta</taxon>
        <taxon>Pterygota</taxon>
        <taxon>Neoptera</taxon>
        <taxon>Endopterygota</taxon>
        <taxon>Lepidoptera</taxon>
        <taxon>Glossata</taxon>
        <taxon>Ditrysia</taxon>
        <taxon>Noctuoidea</taxon>
        <taxon>Noctuidae</taxon>
        <taxon>Amphipyrinae</taxon>
        <taxon>Spodoptera</taxon>
    </lineage>
</organism>
<dbReference type="PRINTS" id="PR00053">
    <property type="entry name" value="FORKHEAD"/>
</dbReference>
<reference evidence="9" key="1">
    <citation type="journal article" date="2021" name="G3 (Bethesda)">
        <title>Genome and transcriptome analysis of the beet armyworm Spodoptera exigua reveals targets for pest control. .</title>
        <authorList>
            <person name="Simon S."/>
            <person name="Breeschoten T."/>
            <person name="Jansen H.J."/>
            <person name="Dirks R.P."/>
            <person name="Schranz M.E."/>
            <person name="Ros V.I.D."/>
        </authorList>
    </citation>
    <scope>NUCLEOTIDE SEQUENCE</scope>
    <source>
        <strain evidence="9">TB_SE_WUR_2020</strain>
    </source>
</reference>
<evidence type="ECO:0000256" key="4">
    <source>
        <dbReference type="ARBA" id="ARBA00023125"/>
    </source>
</evidence>